<dbReference type="EMBL" id="CP009812">
    <property type="protein sequence ID" value="ATZ52567.1"/>
    <property type="molecule type" value="Genomic_DNA"/>
</dbReference>
<reference evidence="1" key="4">
    <citation type="submission" date="2017-12" db="EMBL/GenBank/DDBJ databases">
        <authorList>
            <person name="van Kan J."/>
        </authorList>
    </citation>
    <scope>NUCLEOTIDE SEQUENCE</scope>
    <source>
        <strain evidence="1">B05.10</strain>
    </source>
</reference>
<dbReference type="Proteomes" id="UP000001798">
    <property type="component" value="Chromosome 8"/>
</dbReference>
<evidence type="ECO:0000313" key="1">
    <source>
        <dbReference type="EMBL" id="ATZ52566.1"/>
    </source>
</evidence>
<proteinExistence type="predicted"/>
<dbReference type="VEuPathDB" id="FungiDB:Bcin08g02460"/>
<dbReference type="GeneID" id="5432478"/>
<name>A0A384JPQ6_BOTFB</name>
<keyword evidence="2" id="KW-1185">Reference proteome</keyword>
<reference evidence="1 2" key="1">
    <citation type="journal article" date="2011" name="PLoS Genet.">
        <title>Genomic analysis of the necrotrophic fungal pathogens Sclerotinia sclerotiorum and Botrytis cinerea.</title>
        <authorList>
            <person name="Amselem J."/>
            <person name="Cuomo C.A."/>
            <person name="van Kan J.A."/>
            <person name="Viaud M."/>
            <person name="Benito E.P."/>
            <person name="Couloux A."/>
            <person name="Coutinho P.M."/>
            <person name="de Vries R.P."/>
            <person name="Dyer P.S."/>
            <person name="Fillinger S."/>
            <person name="Fournier E."/>
            <person name="Gout L."/>
            <person name="Hahn M."/>
            <person name="Kohn L."/>
            <person name="Lapalu N."/>
            <person name="Plummer K.M."/>
            <person name="Pradier J.M."/>
            <person name="Quevillon E."/>
            <person name="Sharon A."/>
            <person name="Simon A."/>
            <person name="ten Have A."/>
            <person name="Tudzynski B."/>
            <person name="Tudzynski P."/>
            <person name="Wincker P."/>
            <person name="Andrew M."/>
            <person name="Anthouard V."/>
            <person name="Beever R.E."/>
            <person name="Beffa R."/>
            <person name="Benoit I."/>
            <person name="Bouzid O."/>
            <person name="Brault B."/>
            <person name="Chen Z."/>
            <person name="Choquer M."/>
            <person name="Collemare J."/>
            <person name="Cotton P."/>
            <person name="Danchin E.G."/>
            <person name="Da Silva C."/>
            <person name="Gautier A."/>
            <person name="Giraud C."/>
            <person name="Giraud T."/>
            <person name="Gonzalez C."/>
            <person name="Grossetete S."/>
            <person name="Guldener U."/>
            <person name="Henrissat B."/>
            <person name="Howlett B.J."/>
            <person name="Kodira C."/>
            <person name="Kretschmer M."/>
            <person name="Lappartient A."/>
            <person name="Leroch M."/>
            <person name="Levis C."/>
            <person name="Mauceli E."/>
            <person name="Neuveglise C."/>
            <person name="Oeser B."/>
            <person name="Pearson M."/>
            <person name="Poulain J."/>
            <person name="Poussereau N."/>
            <person name="Quesneville H."/>
            <person name="Rascle C."/>
            <person name="Schumacher J."/>
            <person name="Segurens B."/>
            <person name="Sexton A."/>
            <person name="Silva E."/>
            <person name="Sirven C."/>
            <person name="Soanes D.M."/>
            <person name="Talbot N.J."/>
            <person name="Templeton M."/>
            <person name="Yandava C."/>
            <person name="Yarden O."/>
            <person name="Zeng Q."/>
            <person name="Rollins J.A."/>
            <person name="Lebrun M.H."/>
            <person name="Dickman M."/>
        </authorList>
    </citation>
    <scope>NUCLEOTIDE SEQUENCE [LARGE SCALE GENOMIC DNA]</scope>
    <source>
        <strain evidence="1 2">B05.10</strain>
    </source>
</reference>
<dbReference type="AlphaFoldDB" id="A0A384JPQ6"/>
<dbReference type="OrthoDB" id="3548789at2759"/>
<dbReference type="EMBL" id="CP009812">
    <property type="protein sequence ID" value="ATZ52566.1"/>
    <property type="molecule type" value="Genomic_DNA"/>
</dbReference>
<gene>
    <name evidence="1" type="ORF">BCIN_08g02460</name>
</gene>
<evidence type="ECO:0000313" key="2">
    <source>
        <dbReference type="Proteomes" id="UP000001798"/>
    </source>
</evidence>
<dbReference type="RefSeq" id="XP_001551959.1">
    <property type="nucleotide sequence ID" value="XM_001551909.2"/>
</dbReference>
<sequence>MKKPFTCCEVSSMWNIFKAKKKSPEGEKPLEEIKFETTPVHGMYRTDKTGRRFLIAIQPINNRRDSEGIFRVAPTSTVPTISSGQPSLTTSEASESLPAEQVAAGYSYLCDQLEVQYSDILKRWMFKDELEKRYIRPVECDGQAVHLFRLDNPAIYVVVVNEKVGKNGAPSLRPKAPKNHKGIDENLWCRNYLNGAFRMMEIDEAEMARQEMAEKGHDAWCETGNQPYLKIQRYLQSTISFNIPFAN</sequence>
<accession>A0A384JPQ6</accession>
<dbReference type="KEGG" id="bfu:BCIN_08g02460"/>
<reference evidence="1 2" key="3">
    <citation type="journal article" date="2017" name="Mol. Plant Pathol.">
        <title>A gapless genome sequence of the fungus Botrytis cinerea.</title>
        <authorList>
            <person name="Van Kan J.A."/>
            <person name="Stassen J.H."/>
            <person name="Mosbach A."/>
            <person name="Van Der Lee T.A."/>
            <person name="Faino L."/>
            <person name="Farmer A.D."/>
            <person name="Papasotiriou D.G."/>
            <person name="Zhou S."/>
            <person name="Seidl M.F."/>
            <person name="Cottam E."/>
            <person name="Edel D."/>
            <person name="Hahn M."/>
            <person name="Schwartz D.C."/>
            <person name="Dietrich R.A."/>
            <person name="Widdison S."/>
            <person name="Scalliet G."/>
        </authorList>
    </citation>
    <scope>NUCLEOTIDE SEQUENCE [LARGE SCALE GENOMIC DNA]</scope>
    <source>
        <strain evidence="1 2">B05.10</strain>
    </source>
</reference>
<reference evidence="1 2" key="2">
    <citation type="journal article" date="2012" name="Eukaryot. Cell">
        <title>Genome update of Botrytis cinerea strains B05.10 and T4.</title>
        <authorList>
            <person name="Staats M."/>
            <person name="van Kan J.A."/>
        </authorList>
    </citation>
    <scope>NUCLEOTIDE SEQUENCE [LARGE SCALE GENOMIC DNA]</scope>
    <source>
        <strain evidence="1 2">B05.10</strain>
    </source>
</reference>
<dbReference type="RefSeq" id="XP_024550283.1">
    <property type="nucleotide sequence ID" value="XM_024694493.1"/>
</dbReference>
<dbReference type="OMA" id="CHTFRER"/>
<protein>
    <submittedName>
        <fullName evidence="1">Uncharacterized protein</fullName>
    </submittedName>
</protein>
<organism evidence="1 2">
    <name type="scientific">Botryotinia fuckeliana (strain B05.10)</name>
    <name type="common">Noble rot fungus</name>
    <name type="synonym">Botrytis cinerea</name>
    <dbReference type="NCBI Taxonomy" id="332648"/>
    <lineage>
        <taxon>Eukaryota</taxon>
        <taxon>Fungi</taxon>
        <taxon>Dikarya</taxon>
        <taxon>Ascomycota</taxon>
        <taxon>Pezizomycotina</taxon>
        <taxon>Leotiomycetes</taxon>
        <taxon>Helotiales</taxon>
        <taxon>Sclerotiniaceae</taxon>
        <taxon>Botrytis</taxon>
    </lineage>
</organism>